<evidence type="ECO:0000313" key="3">
    <source>
        <dbReference type="Proteomes" id="UP000030752"/>
    </source>
</evidence>
<organism evidence="2 3">
    <name type="scientific">Cyphellophora europaea (strain CBS 101466)</name>
    <name type="common">Phialophora europaea</name>
    <dbReference type="NCBI Taxonomy" id="1220924"/>
    <lineage>
        <taxon>Eukaryota</taxon>
        <taxon>Fungi</taxon>
        <taxon>Dikarya</taxon>
        <taxon>Ascomycota</taxon>
        <taxon>Pezizomycotina</taxon>
        <taxon>Eurotiomycetes</taxon>
        <taxon>Chaetothyriomycetidae</taxon>
        <taxon>Chaetothyriales</taxon>
        <taxon>Cyphellophoraceae</taxon>
        <taxon>Cyphellophora</taxon>
    </lineage>
</organism>
<evidence type="ECO:0000256" key="1">
    <source>
        <dbReference type="SAM" id="MobiDB-lite"/>
    </source>
</evidence>
<feature type="region of interest" description="Disordered" evidence="1">
    <location>
        <begin position="138"/>
        <end position="177"/>
    </location>
</feature>
<sequence length="574" mass="63033">MSSPNTSPGYDWMALLGRDAPNAIHDRCTTELPPPNSDASTLSIAYVAEGGVQYQMRSAEYVASRVSDTIVSRTNQAADYQMQAFDAGVSGFERLYNQQKHIVETQESQVKLQQKVIEDQQTQAAALRSSVESILPQLKELQAGPPSKKRRHSETSQADSDSDDAGGTSRKSLKTKLSRKVELMGQLRRIEDKVESNLAERQTMDVRLDNLSAALVQVENVTGLSDHYVRESMAGIKRALADNKHAENEHATISAALDTLNTQYQALNETTEGVNGKYKGLVNGMTVMAQHMDEISGTSQATTNNTFAMRSDLVIIKSKLSSLDNSATEVNQALITLDKKVDDVNDSVTGVQEDLADVQQDVKDCGGGQDALSDDMTSMRGEVREIKAMLTALMAAVRPGACRSVGHAGPRKLEVHVTISLEGEMPGAKQDSFVAAMAVNVEECASLRELDERMTTELYPRIVRAFGLVEEEQEESKEAEDDSVCFYHYFEFHGDADVAAKGEGGDGMDLLELADEDDFTRWRASMLVYGDRVLKLGCRGALTADADKAEEWRDVGRKVSSMDMRVSPKRFFTN</sequence>
<dbReference type="HOGENOM" id="CLU_474884_0_0_1"/>
<dbReference type="VEuPathDB" id="FungiDB:HMPREF1541_08564"/>
<feature type="compositionally biased region" description="Low complexity" evidence="1">
    <location>
        <begin position="155"/>
        <end position="170"/>
    </location>
</feature>
<accession>W2RIF1</accession>
<dbReference type="EMBL" id="KB822725">
    <property type="protein sequence ID" value="ETN36287.1"/>
    <property type="molecule type" value="Genomic_DNA"/>
</dbReference>
<proteinExistence type="predicted"/>
<dbReference type="GeneID" id="19975903"/>
<keyword evidence="3" id="KW-1185">Reference proteome</keyword>
<dbReference type="InParanoid" id="W2RIF1"/>
<dbReference type="Gene3D" id="1.20.5.340">
    <property type="match status" value="1"/>
</dbReference>
<dbReference type="RefSeq" id="XP_008721105.1">
    <property type="nucleotide sequence ID" value="XM_008722883.1"/>
</dbReference>
<dbReference type="AlphaFoldDB" id="W2RIF1"/>
<gene>
    <name evidence="2" type="ORF">HMPREF1541_08564</name>
</gene>
<dbReference type="Proteomes" id="UP000030752">
    <property type="component" value="Unassembled WGS sequence"/>
</dbReference>
<protein>
    <submittedName>
        <fullName evidence="2">Uncharacterized protein</fullName>
    </submittedName>
</protein>
<name>W2RIF1_CYPE1</name>
<reference evidence="2 3" key="1">
    <citation type="submission" date="2013-03" db="EMBL/GenBank/DDBJ databases">
        <title>The Genome Sequence of Phialophora europaea CBS 101466.</title>
        <authorList>
            <consortium name="The Broad Institute Genomics Platform"/>
            <person name="Cuomo C."/>
            <person name="de Hoog S."/>
            <person name="Gorbushina A."/>
            <person name="Walker B."/>
            <person name="Young S.K."/>
            <person name="Zeng Q."/>
            <person name="Gargeya S."/>
            <person name="Fitzgerald M."/>
            <person name="Haas B."/>
            <person name="Abouelleil A."/>
            <person name="Allen A.W."/>
            <person name="Alvarado L."/>
            <person name="Arachchi H.M."/>
            <person name="Berlin A.M."/>
            <person name="Chapman S.B."/>
            <person name="Gainer-Dewar J."/>
            <person name="Goldberg J."/>
            <person name="Griggs A."/>
            <person name="Gujja S."/>
            <person name="Hansen M."/>
            <person name="Howarth C."/>
            <person name="Imamovic A."/>
            <person name="Ireland A."/>
            <person name="Larimer J."/>
            <person name="McCowan C."/>
            <person name="Murphy C."/>
            <person name="Pearson M."/>
            <person name="Poon T.W."/>
            <person name="Priest M."/>
            <person name="Roberts A."/>
            <person name="Saif S."/>
            <person name="Shea T."/>
            <person name="Sisk P."/>
            <person name="Sykes S."/>
            <person name="Wortman J."/>
            <person name="Nusbaum C."/>
            <person name="Birren B."/>
        </authorList>
    </citation>
    <scope>NUCLEOTIDE SEQUENCE [LARGE SCALE GENOMIC DNA]</scope>
    <source>
        <strain evidence="2 3">CBS 101466</strain>
    </source>
</reference>
<evidence type="ECO:0000313" key="2">
    <source>
        <dbReference type="EMBL" id="ETN36287.1"/>
    </source>
</evidence>